<dbReference type="Proteomes" id="UP001524944">
    <property type="component" value="Unassembled WGS sequence"/>
</dbReference>
<dbReference type="Gene3D" id="3.40.50.200">
    <property type="entry name" value="Peptidase S8/S53 domain"/>
    <property type="match status" value="1"/>
</dbReference>
<sequence>MSNEKHPIIANGELYVEPIRKKTRPMEKKIPNEYPIAKQNMIRYIDHIFEQVQKQEEIFLDEKVICVRMEPKFEAKSYVPTSIIPGDGSLEIVGGRKYRIESEEDTDAKLYFVKATDRGLSNLKTTLEKGLKDNVESWRNQIGSIRSMDLLSRDEKIMGFPDDWDSGTVEIILHPMAGETDEMISLFRSTSKLPEDRMIIRSYDGGPTFISANCSKDEVEKISALNPLRAIHPMGQVSIAPIRTLPSNSAPQAPDAKKKSKITVGVFDGGVAESVPLLSKYVTAIDCVSEPEDASCVEHGTGVCGTVLYGNLAGRSSTDRLEIPHVSVESYRVLPIKNRFDLELYEAIDAIENVITGQSNIKLYNLSFGPVGAIVDDSISRFTYVLDLLTYKVADGDINPLICVAVGNDGECDYPHNRIQSPSDMVNGMGIGAYTFAADGSKTRASYSCVGGGREGAKIKPDILEFGGSIDRPFVLVGAAPNTLSTSAGTSFASPFAVHKIGKLMAKSDGIIPHIGRTLLIHTAQKCNTLTQDEQGFGFCLDNVDDILNCEDNKVTILYSGVLDSSQTVRLPIFAPKINDVKGNITITWTVSTIVNPNVNDPDAYSCNCIEDTFIPHDMTYNFTKKGFSSKTLNFLKPDHAVQVKGLLDNGYSKSEFPKSHPAKKYWDETDLRAVDLKWDTVIRKFVTMRGSSILNPALTLHAIGRNGFGTQKIKYFTAITIDAPKYGGALYDAILQQYQNLAPIEIRNINRVLVDIR</sequence>
<evidence type="ECO:0000259" key="2">
    <source>
        <dbReference type="Pfam" id="PF00082"/>
    </source>
</evidence>
<evidence type="ECO:0000313" key="4">
    <source>
        <dbReference type="Proteomes" id="UP001524944"/>
    </source>
</evidence>
<dbReference type="EMBL" id="JANPWE010000009">
    <property type="protein sequence ID" value="MCR6546616.1"/>
    <property type="molecule type" value="Genomic_DNA"/>
</dbReference>
<reference evidence="3 4" key="1">
    <citation type="submission" date="2022-08" db="EMBL/GenBank/DDBJ databases">
        <title>Proteogenomics of the novel Dehalobacterium formicoaceticum strain EZ94 highlights a key role of methyltransferases during anaerobic dichloromethane degradation.</title>
        <authorList>
            <person name="Wasmund K."/>
        </authorList>
    </citation>
    <scope>NUCLEOTIDE SEQUENCE [LARGE SCALE GENOMIC DNA]</scope>
    <source>
        <strain evidence="3 4">EZ94</strain>
    </source>
</reference>
<accession>A0ABT1Y800</accession>
<proteinExistence type="inferred from homology"/>
<dbReference type="Pfam" id="PF00082">
    <property type="entry name" value="Peptidase_S8"/>
    <property type="match status" value="1"/>
</dbReference>
<dbReference type="InterPro" id="IPR036852">
    <property type="entry name" value="Peptidase_S8/S53_dom_sf"/>
</dbReference>
<comment type="similarity">
    <text evidence="1">Belongs to the peptidase S8 family.</text>
</comment>
<evidence type="ECO:0000256" key="1">
    <source>
        <dbReference type="PROSITE-ProRule" id="PRU01240"/>
    </source>
</evidence>
<dbReference type="InterPro" id="IPR034074">
    <property type="entry name" value="Y4bN_pept_dom"/>
</dbReference>
<gene>
    <name evidence="3" type="ORF">NVS47_14025</name>
</gene>
<dbReference type="RefSeq" id="WP_157677439.1">
    <property type="nucleotide sequence ID" value="NZ_CP022121.1"/>
</dbReference>
<dbReference type="PROSITE" id="PS51892">
    <property type="entry name" value="SUBTILASE"/>
    <property type="match status" value="1"/>
</dbReference>
<name>A0ABT1Y800_9FIRM</name>
<dbReference type="InterPro" id="IPR000209">
    <property type="entry name" value="Peptidase_S8/S53_dom"/>
</dbReference>
<evidence type="ECO:0000313" key="3">
    <source>
        <dbReference type="EMBL" id="MCR6546616.1"/>
    </source>
</evidence>
<keyword evidence="1" id="KW-0645">Protease</keyword>
<keyword evidence="1" id="KW-0720">Serine protease</keyword>
<organism evidence="3 4">
    <name type="scientific">Dehalobacterium formicoaceticum</name>
    <dbReference type="NCBI Taxonomy" id="51515"/>
    <lineage>
        <taxon>Bacteria</taxon>
        <taxon>Bacillati</taxon>
        <taxon>Bacillota</taxon>
        <taxon>Clostridia</taxon>
        <taxon>Eubacteriales</taxon>
        <taxon>Peptococcaceae</taxon>
        <taxon>Dehalobacterium</taxon>
    </lineage>
</organism>
<dbReference type="CDD" id="cd04847">
    <property type="entry name" value="Peptidases_S8_Subtilisin_like_2"/>
    <property type="match status" value="1"/>
</dbReference>
<feature type="domain" description="Peptidase S8/S53" evidence="2">
    <location>
        <begin position="260"/>
        <end position="538"/>
    </location>
</feature>
<dbReference type="SUPFAM" id="SSF52743">
    <property type="entry name" value="Subtilisin-like"/>
    <property type="match status" value="1"/>
</dbReference>
<keyword evidence="4" id="KW-1185">Reference proteome</keyword>
<protein>
    <submittedName>
        <fullName evidence="3">S8 family peptidase</fullName>
    </submittedName>
</protein>
<feature type="active site" description="Charge relay system" evidence="1">
    <location>
        <position position="491"/>
    </location>
</feature>
<feature type="active site" description="Charge relay system" evidence="1">
    <location>
        <position position="268"/>
    </location>
</feature>
<comment type="caution">
    <text evidence="3">The sequence shown here is derived from an EMBL/GenBank/DDBJ whole genome shotgun (WGS) entry which is preliminary data.</text>
</comment>
<keyword evidence="1" id="KW-0378">Hydrolase</keyword>
<feature type="active site" description="Charge relay system" evidence="1">
    <location>
        <position position="299"/>
    </location>
</feature>